<accession>A0A015U151</accession>
<name>A0A015U151_BACFG</name>
<reference evidence="1 2" key="1">
    <citation type="submission" date="2014-02" db="EMBL/GenBank/DDBJ databases">
        <authorList>
            <person name="Sears C."/>
            <person name="Carroll K."/>
            <person name="Sack B.R."/>
            <person name="Qadri F."/>
            <person name="Myers L.L."/>
            <person name="Chung G.-T."/>
            <person name="Escheverria P."/>
            <person name="Fraser C.M."/>
            <person name="Sadzewicz L."/>
            <person name="Shefchek K.A."/>
            <person name="Tallon L."/>
            <person name="Das S.P."/>
            <person name="Daugherty S."/>
            <person name="Mongodin E.F."/>
        </authorList>
    </citation>
    <scope>NUCLEOTIDE SEQUENCE [LARGE SCALE GENOMIC DNA]</scope>
    <source>
        <strain evidence="2">3988T(B)14</strain>
    </source>
</reference>
<evidence type="ECO:0008006" key="3">
    <source>
        <dbReference type="Google" id="ProtNLM"/>
    </source>
</evidence>
<gene>
    <name evidence="1" type="ORF">M124_4180</name>
</gene>
<proteinExistence type="predicted"/>
<protein>
    <recommendedName>
        <fullName evidence="3">DUF1566 domain-containing protein</fullName>
    </recommendedName>
</protein>
<evidence type="ECO:0000313" key="2">
    <source>
        <dbReference type="Proteomes" id="UP000020529"/>
    </source>
</evidence>
<dbReference type="PROSITE" id="PS51257">
    <property type="entry name" value="PROKAR_LIPOPROTEIN"/>
    <property type="match status" value="1"/>
</dbReference>
<dbReference type="EMBL" id="JGCY01000061">
    <property type="protein sequence ID" value="EXY76911.1"/>
    <property type="molecule type" value="Genomic_DNA"/>
</dbReference>
<comment type="caution">
    <text evidence="1">The sequence shown here is derived from an EMBL/GenBank/DDBJ whole genome shotgun (WGS) entry which is preliminary data.</text>
</comment>
<dbReference type="Proteomes" id="UP000020529">
    <property type="component" value="Unassembled WGS sequence"/>
</dbReference>
<sequence length="219" mass="23689">MKKIYIILLSIIGVISSCTKHEDIIDTSLQPGSILCSDGSIVHPSLFSPSEKEAIGVVFWCNDGNNPNIKETAYAVSLEDLEENPLIDTDEDIANVSEDENSFDGAANTAAIMNFAIKDSLAYPAAQKAIEYAPKGVTGWFIGSIAQNKAISNNLEKVYSSFSIIGGTHFDGWYWSSTEDGAGKDTPKVFALISSLTKGRATSTSKRNSFKIRPIIAIR</sequence>
<dbReference type="PATRIC" id="fig|1339315.3.peg.172"/>
<dbReference type="RefSeq" id="WP_004295384.1">
    <property type="nucleotide sequence ID" value="NZ_JGCY01000061.1"/>
</dbReference>
<organism evidence="1 2">
    <name type="scientific">Bacteroides fragilis str. 3988T(B)14</name>
    <dbReference type="NCBI Taxonomy" id="1339315"/>
    <lineage>
        <taxon>Bacteria</taxon>
        <taxon>Pseudomonadati</taxon>
        <taxon>Bacteroidota</taxon>
        <taxon>Bacteroidia</taxon>
        <taxon>Bacteroidales</taxon>
        <taxon>Bacteroidaceae</taxon>
        <taxon>Bacteroides</taxon>
    </lineage>
</organism>
<dbReference type="AlphaFoldDB" id="A0A015U151"/>
<evidence type="ECO:0000313" key="1">
    <source>
        <dbReference type="EMBL" id="EXY76911.1"/>
    </source>
</evidence>